<name>A0A7S6UEA1_9GAMM</name>
<feature type="domain" description="VWFA" evidence="3">
    <location>
        <begin position="30"/>
        <end position="210"/>
    </location>
</feature>
<dbReference type="Pfam" id="PF13519">
    <property type="entry name" value="VWA_2"/>
    <property type="match status" value="1"/>
</dbReference>
<dbReference type="RefSeq" id="WP_193983479.1">
    <property type="nucleotide sequence ID" value="NZ_CP063656.1"/>
</dbReference>
<dbReference type="Proteomes" id="UP000594059">
    <property type="component" value="Chromosome"/>
</dbReference>
<organism evidence="4 5">
    <name type="scientific">Novilysobacter ciconiae</name>
    <dbReference type="NCBI Taxonomy" id="2781022"/>
    <lineage>
        <taxon>Bacteria</taxon>
        <taxon>Pseudomonadati</taxon>
        <taxon>Pseudomonadota</taxon>
        <taxon>Gammaproteobacteria</taxon>
        <taxon>Lysobacterales</taxon>
        <taxon>Lysobacteraceae</taxon>
        <taxon>Novilysobacter</taxon>
    </lineage>
</organism>
<dbReference type="InterPro" id="IPR036465">
    <property type="entry name" value="vWFA_dom_sf"/>
</dbReference>
<dbReference type="PROSITE" id="PS50234">
    <property type="entry name" value="VWFA"/>
    <property type="match status" value="1"/>
</dbReference>
<reference evidence="4 5" key="1">
    <citation type="submission" date="2020-10" db="EMBL/GenBank/DDBJ databases">
        <title>complete genome sequencing of Lysobacter sp. H21R20.</title>
        <authorList>
            <person name="Bae J.-W."/>
            <person name="Lee S.-Y."/>
        </authorList>
    </citation>
    <scope>NUCLEOTIDE SEQUENCE [LARGE SCALE GENOMIC DNA]</scope>
    <source>
        <strain evidence="4 5">H21R20</strain>
    </source>
</reference>
<dbReference type="KEGG" id="lcic:INQ41_08085"/>
<sequence length="591" mass="61543">MIRLIAMGLLLGLTGLSLPALAQDTSAAGDTILVFDASGSMWGQIDGVPKITIARDVVKELLDDLPPERRLGLVAYGHRRKGDCKDIQTLVPVGGDRAAIAKAIAGMNPVGKTPMTAAVQQAAEAVKFTENEATVILVSDGQETCHADPCAAAAKLATMGIGLTVHTVGFGLGEEEAGAKGELKCMADATGGRFFVADDAKELKYALAQISVAPSTKAKAAEPAPAKAEPAPAPDPAAIPTGKASLEATDQQGGPVIRQDLVWTVRHGATGEVLHESDATGKLEVELPRGVHDVSVIRGSDGATAEGEIKLTGDRASLTLPIVVELKATLKVPATAAAGSKVRVIWTGPGEGDDYISVGPADAGNSRHANYTRTKDGNPLQLLMPPTAGTYEVRYVSAKNHNVLTRESIDVSEVGASVEVPAKAPAGSTLRVAWTGPNYANDYISVAKVGSAGRSEVNYTRTSAGNPLKLLMPAEPGPYEVRYVQSQSHKILASQPIETTKVSATLDAPDSGAGGTRIKVSWTGPDYANDYVSIAKVGSAGRSEVGYQRTSRGSPLELTLPDDPGSYELRYVQSQTHRILASKPVTVTAAQ</sequence>
<evidence type="ECO:0000313" key="4">
    <source>
        <dbReference type="EMBL" id="QOW18666.1"/>
    </source>
</evidence>
<keyword evidence="2" id="KW-0732">Signal</keyword>
<evidence type="ECO:0000256" key="1">
    <source>
        <dbReference type="SAM" id="MobiDB-lite"/>
    </source>
</evidence>
<feature type="signal peptide" evidence="2">
    <location>
        <begin position="1"/>
        <end position="22"/>
    </location>
</feature>
<dbReference type="InterPro" id="IPR002035">
    <property type="entry name" value="VWF_A"/>
</dbReference>
<accession>A0A7S6UEA1</accession>
<feature type="region of interest" description="Disordered" evidence="1">
    <location>
        <begin position="216"/>
        <end position="241"/>
    </location>
</feature>
<dbReference type="Gene3D" id="3.40.50.410">
    <property type="entry name" value="von Willebrand factor, type A domain"/>
    <property type="match status" value="1"/>
</dbReference>
<protein>
    <submittedName>
        <fullName evidence="4">VWA domain-containing protein</fullName>
    </submittedName>
</protein>
<dbReference type="SMART" id="SM00327">
    <property type="entry name" value="VWA"/>
    <property type="match status" value="1"/>
</dbReference>
<evidence type="ECO:0000313" key="5">
    <source>
        <dbReference type="Proteomes" id="UP000594059"/>
    </source>
</evidence>
<evidence type="ECO:0000256" key="2">
    <source>
        <dbReference type="SAM" id="SignalP"/>
    </source>
</evidence>
<dbReference type="AlphaFoldDB" id="A0A7S6UEA1"/>
<proteinExistence type="predicted"/>
<feature type="chain" id="PRO_5032589246" evidence="2">
    <location>
        <begin position="23"/>
        <end position="591"/>
    </location>
</feature>
<dbReference type="SUPFAM" id="SSF53300">
    <property type="entry name" value="vWA-like"/>
    <property type="match status" value="1"/>
</dbReference>
<evidence type="ECO:0000259" key="3">
    <source>
        <dbReference type="PROSITE" id="PS50234"/>
    </source>
</evidence>
<dbReference type="EMBL" id="CP063656">
    <property type="protein sequence ID" value="QOW18666.1"/>
    <property type="molecule type" value="Genomic_DNA"/>
</dbReference>
<feature type="compositionally biased region" description="Low complexity" evidence="1">
    <location>
        <begin position="216"/>
        <end position="230"/>
    </location>
</feature>
<gene>
    <name evidence="4" type="ORF">INQ41_08085</name>
</gene>
<keyword evidence="5" id="KW-1185">Reference proteome</keyword>